<accession>A0A1F4U4A4</accession>
<dbReference type="Gene3D" id="3.30.70.60">
    <property type="match status" value="1"/>
</dbReference>
<dbReference type="HAMAP" id="MF_00360">
    <property type="entry name" value="Ribosomal_bS6"/>
    <property type="match status" value="1"/>
</dbReference>
<keyword evidence="4" id="KW-0687">Ribonucleoprotein</keyword>
<name>A0A1F4U4A4_UNCSA</name>
<dbReference type="InterPro" id="IPR000529">
    <property type="entry name" value="Ribosomal_bS6"/>
</dbReference>
<evidence type="ECO:0000256" key="2">
    <source>
        <dbReference type="ARBA" id="ARBA00035104"/>
    </source>
</evidence>
<sequence>MKDYEALCILNPTLSEEKIDTIISRLEKRITDHQGEIVKVTKQGVKKLAFTFSRYKKLKDGFFLLVEFKGIGTTPEALISLLRIQEEVLRHIVVAKEAGTELEAQIVPEEPAGGQL</sequence>
<keyword evidence="4 5" id="KW-0689">Ribosomal protein</keyword>
<comment type="similarity">
    <text evidence="1 4">Belongs to the bacterial ribosomal protein bS6 family.</text>
</comment>
<dbReference type="SUPFAM" id="SSF54995">
    <property type="entry name" value="Ribosomal protein S6"/>
    <property type="match status" value="1"/>
</dbReference>
<comment type="function">
    <text evidence="2 4">Binds together with bS18 to 16S ribosomal RNA.</text>
</comment>
<dbReference type="GO" id="GO:0003735">
    <property type="term" value="F:structural constituent of ribosome"/>
    <property type="evidence" value="ECO:0007669"/>
    <property type="project" value="InterPro"/>
</dbReference>
<dbReference type="EMBL" id="MEUJ01000005">
    <property type="protein sequence ID" value="OGC39798.1"/>
    <property type="molecule type" value="Genomic_DNA"/>
</dbReference>
<dbReference type="AlphaFoldDB" id="A0A1F4U4A4"/>
<dbReference type="PANTHER" id="PTHR21011:SF1">
    <property type="entry name" value="SMALL RIBOSOMAL SUBUNIT PROTEIN BS6M"/>
    <property type="match status" value="1"/>
</dbReference>
<evidence type="ECO:0000313" key="6">
    <source>
        <dbReference type="Proteomes" id="UP000179242"/>
    </source>
</evidence>
<keyword evidence="4" id="KW-0699">rRNA-binding</keyword>
<dbReference type="Pfam" id="PF01250">
    <property type="entry name" value="Ribosomal_S6"/>
    <property type="match status" value="1"/>
</dbReference>
<keyword evidence="4" id="KW-0694">RNA-binding</keyword>
<dbReference type="GO" id="GO:0006412">
    <property type="term" value="P:translation"/>
    <property type="evidence" value="ECO:0007669"/>
    <property type="project" value="UniProtKB-UniRule"/>
</dbReference>
<protein>
    <recommendedName>
        <fullName evidence="3 4">Small ribosomal subunit protein bS6</fullName>
    </recommendedName>
</protein>
<dbReference type="NCBIfam" id="TIGR00166">
    <property type="entry name" value="S6"/>
    <property type="match status" value="1"/>
</dbReference>
<reference evidence="5 6" key="1">
    <citation type="journal article" date="2016" name="Nat. Commun.">
        <title>Thousands of microbial genomes shed light on interconnected biogeochemical processes in an aquifer system.</title>
        <authorList>
            <person name="Anantharaman K."/>
            <person name="Brown C.T."/>
            <person name="Hug L.A."/>
            <person name="Sharon I."/>
            <person name="Castelle C.J."/>
            <person name="Probst A.J."/>
            <person name="Thomas B.C."/>
            <person name="Singh A."/>
            <person name="Wilkins M.J."/>
            <person name="Karaoz U."/>
            <person name="Brodie E.L."/>
            <person name="Williams K.H."/>
            <person name="Hubbard S.S."/>
            <person name="Banfield J.F."/>
        </authorList>
    </citation>
    <scope>NUCLEOTIDE SEQUENCE [LARGE SCALE GENOMIC DNA]</scope>
</reference>
<dbReference type="CDD" id="cd00473">
    <property type="entry name" value="bS6"/>
    <property type="match status" value="1"/>
</dbReference>
<dbReference type="InterPro" id="IPR020814">
    <property type="entry name" value="Ribosomal_S6_plastid/chlpt"/>
</dbReference>
<evidence type="ECO:0000313" key="5">
    <source>
        <dbReference type="EMBL" id="OGC39798.1"/>
    </source>
</evidence>
<comment type="caution">
    <text evidence="5">The sequence shown here is derived from an EMBL/GenBank/DDBJ whole genome shotgun (WGS) entry which is preliminary data.</text>
</comment>
<dbReference type="Proteomes" id="UP000179242">
    <property type="component" value="Unassembled WGS sequence"/>
</dbReference>
<organism evidence="5 6">
    <name type="scientific">candidate division WOR-1 bacterium RIFOXYC2_FULL_46_14</name>
    <dbReference type="NCBI Taxonomy" id="1802587"/>
    <lineage>
        <taxon>Bacteria</taxon>
        <taxon>Bacillati</taxon>
        <taxon>Saganbacteria</taxon>
    </lineage>
</organism>
<evidence type="ECO:0000256" key="1">
    <source>
        <dbReference type="ARBA" id="ARBA00009512"/>
    </source>
</evidence>
<dbReference type="GO" id="GO:1990904">
    <property type="term" value="C:ribonucleoprotein complex"/>
    <property type="evidence" value="ECO:0007669"/>
    <property type="project" value="UniProtKB-KW"/>
</dbReference>
<proteinExistence type="inferred from homology"/>
<dbReference type="InterPro" id="IPR035980">
    <property type="entry name" value="Ribosomal_bS6_sf"/>
</dbReference>
<gene>
    <name evidence="4" type="primary">rpsF</name>
    <name evidence="5" type="ORF">A2438_04665</name>
</gene>
<dbReference type="GO" id="GO:0005737">
    <property type="term" value="C:cytoplasm"/>
    <property type="evidence" value="ECO:0007669"/>
    <property type="project" value="UniProtKB-ARBA"/>
</dbReference>
<dbReference type="InterPro" id="IPR014717">
    <property type="entry name" value="Transl_elong_EF1B/ribsomal_bS6"/>
</dbReference>
<evidence type="ECO:0000256" key="4">
    <source>
        <dbReference type="HAMAP-Rule" id="MF_00360"/>
    </source>
</evidence>
<evidence type="ECO:0000256" key="3">
    <source>
        <dbReference type="ARBA" id="ARBA00035294"/>
    </source>
</evidence>
<dbReference type="GO" id="GO:0070181">
    <property type="term" value="F:small ribosomal subunit rRNA binding"/>
    <property type="evidence" value="ECO:0007669"/>
    <property type="project" value="TreeGrafter"/>
</dbReference>
<dbReference type="PANTHER" id="PTHR21011">
    <property type="entry name" value="MITOCHONDRIAL 28S RIBOSOMAL PROTEIN S6"/>
    <property type="match status" value="1"/>
</dbReference>
<dbReference type="GO" id="GO:0005840">
    <property type="term" value="C:ribosome"/>
    <property type="evidence" value="ECO:0007669"/>
    <property type="project" value="UniProtKB-KW"/>
</dbReference>